<feature type="domain" description="Endonuclease/exonuclease/phosphatase" evidence="2">
    <location>
        <begin position="348"/>
        <end position="623"/>
    </location>
</feature>
<feature type="region of interest" description="Disordered" evidence="1">
    <location>
        <begin position="648"/>
        <end position="676"/>
    </location>
</feature>
<protein>
    <submittedName>
        <fullName evidence="3">Extracellular nuclease</fullName>
    </submittedName>
</protein>
<dbReference type="RefSeq" id="WP_197010374.1">
    <property type="nucleotide sequence ID" value="NZ_BAABES010000024.1"/>
</dbReference>
<evidence type="ECO:0000313" key="3">
    <source>
        <dbReference type="EMBL" id="MBG6087524.1"/>
    </source>
</evidence>
<proteinExistence type="predicted"/>
<feature type="compositionally biased region" description="Low complexity" evidence="1">
    <location>
        <begin position="435"/>
        <end position="455"/>
    </location>
</feature>
<dbReference type="EMBL" id="JADOUA010000001">
    <property type="protein sequence ID" value="MBG6087524.1"/>
    <property type="molecule type" value="Genomic_DNA"/>
</dbReference>
<organism evidence="3 4">
    <name type="scientific">Actinomadura viridis</name>
    <dbReference type="NCBI Taxonomy" id="58110"/>
    <lineage>
        <taxon>Bacteria</taxon>
        <taxon>Bacillati</taxon>
        <taxon>Actinomycetota</taxon>
        <taxon>Actinomycetes</taxon>
        <taxon>Streptosporangiales</taxon>
        <taxon>Thermomonosporaceae</taxon>
        <taxon>Actinomadura</taxon>
    </lineage>
</organism>
<keyword evidence="4" id="KW-1185">Reference proteome</keyword>
<accession>A0A931DAJ5</accession>
<dbReference type="Pfam" id="PF03372">
    <property type="entry name" value="Exo_endo_phos"/>
    <property type="match status" value="1"/>
</dbReference>
<reference evidence="3" key="1">
    <citation type="submission" date="2020-11" db="EMBL/GenBank/DDBJ databases">
        <title>Sequencing the genomes of 1000 actinobacteria strains.</title>
        <authorList>
            <person name="Klenk H.-P."/>
        </authorList>
    </citation>
    <scope>NUCLEOTIDE SEQUENCE</scope>
    <source>
        <strain evidence="3">DSM 43175</strain>
    </source>
</reference>
<dbReference type="SUPFAM" id="SSF56219">
    <property type="entry name" value="DNase I-like"/>
    <property type="match status" value="1"/>
</dbReference>
<dbReference type="PANTHER" id="PTHR42834:SF1">
    <property type="entry name" value="ENDONUCLEASE_EXONUCLEASE_PHOSPHATASE FAMILY PROTEIN (AFU_ORTHOLOGUE AFUA_3G09210)"/>
    <property type="match status" value="1"/>
</dbReference>
<evidence type="ECO:0000313" key="4">
    <source>
        <dbReference type="Proteomes" id="UP000614047"/>
    </source>
</evidence>
<dbReference type="InterPro" id="IPR005135">
    <property type="entry name" value="Endo/exonuclease/phosphatase"/>
</dbReference>
<dbReference type="Gene3D" id="3.60.10.10">
    <property type="entry name" value="Endonuclease/exonuclease/phosphatase"/>
    <property type="match status" value="1"/>
</dbReference>
<comment type="caution">
    <text evidence="3">The sequence shown here is derived from an EMBL/GenBank/DDBJ whole genome shotgun (WGS) entry which is preliminary data.</text>
</comment>
<dbReference type="AlphaFoldDB" id="A0A931DAJ5"/>
<dbReference type="PANTHER" id="PTHR42834">
    <property type="entry name" value="ENDONUCLEASE/EXONUCLEASE/PHOSPHATASE FAMILY PROTEIN (AFU_ORTHOLOGUE AFUA_3G09210)"/>
    <property type="match status" value="1"/>
</dbReference>
<feature type="region of interest" description="Disordered" evidence="1">
    <location>
        <begin position="394"/>
        <end position="417"/>
    </location>
</feature>
<feature type="compositionally biased region" description="Gly residues" evidence="1">
    <location>
        <begin position="651"/>
        <end position="676"/>
    </location>
</feature>
<dbReference type="GO" id="GO:0003824">
    <property type="term" value="F:catalytic activity"/>
    <property type="evidence" value="ECO:0007669"/>
    <property type="project" value="InterPro"/>
</dbReference>
<feature type="compositionally biased region" description="Basic and acidic residues" evidence="1">
    <location>
        <begin position="181"/>
        <end position="197"/>
    </location>
</feature>
<evidence type="ECO:0000256" key="1">
    <source>
        <dbReference type="SAM" id="MobiDB-lite"/>
    </source>
</evidence>
<evidence type="ECO:0000259" key="2">
    <source>
        <dbReference type="Pfam" id="PF03372"/>
    </source>
</evidence>
<dbReference type="Proteomes" id="UP000614047">
    <property type="component" value="Unassembled WGS sequence"/>
</dbReference>
<feature type="region of interest" description="Disordered" evidence="1">
    <location>
        <begin position="433"/>
        <end position="464"/>
    </location>
</feature>
<dbReference type="InterPro" id="IPR036691">
    <property type="entry name" value="Endo/exonu/phosph_ase_sf"/>
</dbReference>
<gene>
    <name evidence="3" type="ORF">IW256_001637</name>
</gene>
<name>A0A931DAJ5_9ACTN</name>
<sequence length="676" mass="69232">MTYVGEPGSARCARPARALSAGAVLAVPVLVWPLVCVPAAQAAHGAPVPAAAPAERRVRDIQGAGHLSPLKGAAVARVPGVVTALTGNGFWMQDPAPDRSDATSEGIFVFTRTRPSVAPGDAVRVDGRVSEFRAGGTRSAALSRTEIDATRTVLEARGVPLPPPVTLGPGGRRAPGAVIDGDDRGGPGRDAETGGRFDPVRDALDFYESLEGMRVRVTDAVAAGPSRDGEIPVLPAGGAGAGVRTARGGVLERASDANPERVLLDDALAPLPAMNVGDRLPGAADGVLDYGFGAFRLLPTATPRRQDGGLARESTRPAGAGELAVATADLGGLSPDAPSERFAALAADLVEGLRSPDLVAITGLRDNSGADDDGTVAADQTVAEVITAISAAGGPGYDWRSVPPRDNADGGEPGANDHVGFLFRTDRGLGFVDRPAGGAVGPPADGSAAPGSPDPATTPVRAVRDGSRGVRLSLSPGRIAPGDAAWSRTGKPVAGELTWQGTRIFVVAAKWYPRTGDDQPLFGRYQPPLRPTEWRREAQARVVAGFVRSVRALDRDANVIVAGDLNEQEFGGPVRTLAEGAGLRDLPASLPEKERYTAVSGGNARALDHVLLSPALARREHEFDIVHRNAEFADRAGDHDPAVVRIDMTGGRRGAGTGGGAGGGAESGGGSGERAG</sequence>
<dbReference type="CDD" id="cd04486">
    <property type="entry name" value="YhcR_OBF_like"/>
    <property type="match status" value="1"/>
</dbReference>
<feature type="region of interest" description="Disordered" evidence="1">
    <location>
        <begin position="158"/>
        <end position="197"/>
    </location>
</feature>